<name>A0ABM7MRN0_9BURK</name>
<keyword evidence="2" id="KW-0732">Signal</keyword>
<comment type="subcellular location">
    <subcellularLocation>
        <location evidence="1">Cell outer membrane</location>
    </subcellularLocation>
</comment>
<evidence type="ECO:0000313" key="4">
    <source>
        <dbReference type="Proteomes" id="UP000824366"/>
    </source>
</evidence>
<organism evidence="3 4">
    <name type="scientific">Rhodoferax lithotrophicus</name>
    <dbReference type="NCBI Taxonomy" id="2798804"/>
    <lineage>
        <taxon>Bacteria</taxon>
        <taxon>Pseudomonadati</taxon>
        <taxon>Pseudomonadota</taxon>
        <taxon>Betaproteobacteria</taxon>
        <taxon>Burkholderiales</taxon>
        <taxon>Comamonadaceae</taxon>
        <taxon>Rhodoferax</taxon>
    </lineage>
</organism>
<keyword evidence="4" id="KW-1185">Reference proteome</keyword>
<proteinExistence type="predicted"/>
<accession>A0ABM7MRN0</accession>
<dbReference type="EMBL" id="AP024238">
    <property type="protein sequence ID" value="BCO28975.1"/>
    <property type="molecule type" value="Genomic_DNA"/>
</dbReference>
<gene>
    <name evidence="3" type="ORF">MIZ03_3885</name>
</gene>
<protein>
    <submittedName>
        <fullName evidence="3">Outer membrane protein W</fullName>
    </submittedName>
</protein>
<evidence type="ECO:0000256" key="1">
    <source>
        <dbReference type="ARBA" id="ARBA00004442"/>
    </source>
</evidence>
<dbReference type="SUPFAM" id="SSF56925">
    <property type="entry name" value="OMPA-like"/>
    <property type="match status" value="1"/>
</dbReference>
<feature type="chain" id="PRO_5046101301" evidence="2">
    <location>
        <begin position="22"/>
        <end position="222"/>
    </location>
</feature>
<feature type="signal peptide" evidence="2">
    <location>
        <begin position="1"/>
        <end position="21"/>
    </location>
</feature>
<dbReference type="Pfam" id="PF03922">
    <property type="entry name" value="OmpW"/>
    <property type="match status" value="1"/>
</dbReference>
<dbReference type="Gene3D" id="2.40.160.20">
    <property type="match status" value="1"/>
</dbReference>
<dbReference type="InterPro" id="IPR011250">
    <property type="entry name" value="OMP/PagP_B-barrel"/>
</dbReference>
<dbReference type="InterPro" id="IPR005618">
    <property type="entry name" value="OMPW"/>
</dbReference>
<dbReference type="Proteomes" id="UP000824366">
    <property type="component" value="Chromosome"/>
</dbReference>
<dbReference type="RefSeq" id="WP_223904877.1">
    <property type="nucleotide sequence ID" value="NZ_AP024238.1"/>
</dbReference>
<evidence type="ECO:0000256" key="2">
    <source>
        <dbReference type="SAM" id="SignalP"/>
    </source>
</evidence>
<reference evidence="3 4" key="1">
    <citation type="journal article" date="2021" name="Microbiol. Spectr.">
        <title>A Single Bacterium Capable of Oxidation and Reduction of Iron at Circumneutral pH.</title>
        <authorList>
            <person name="Kato S."/>
            <person name="Ohkuma M."/>
        </authorList>
    </citation>
    <scope>NUCLEOTIDE SEQUENCE [LARGE SCALE GENOMIC DNA]</scope>
    <source>
        <strain evidence="3 4">MIZ03</strain>
    </source>
</reference>
<dbReference type="PANTHER" id="PTHR36920">
    <property type="match status" value="1"/>
</dbReference>
<dbReference type="PANTHER" id="PTHR36920:SF1">
    <property type="entry name" value="OUTER MEMBRANE PROTEIN W"/>
    <property type="match status" value="1"/>
</dbReference>
<sequence>MKTNIKFLAAAAVLTTSTAFAQTAGTWMARMGVTTITPQVDSGYLSAPDYMGGTKADVGSNTQLSGGITYMYTDHWAVDVPLAMPFTHKIIGDGALKGAGDLAEVKAIPFTVFLQYRFMEANAKFRPYVGLGATYAYFFDEQGSGKLTATTNPGGLPTKMTVDSKWALTPQIGATFAINDKWFVDLHYSKSFLKTTTHFSTGQHLDITLDPVAYGIDIGYKF</sequence>
<evidence type="ECO:0000313" key="3">
    <source>
        <dbReference type="EMBL" id="BCO28975.1"/>
    </source>
</evidence>